<gene>
    <name evidence="2" type="ORF">AOQ84DRAFT_88719</name>
</gene>
<feature type="compositionally biased region" description="Polar residues" evidence="1">
    <location>
        <begin position="159"/>
        <end position="171"/>
    </location>
</feature>
<dbReference type="Proteomes" id="UP000250140">
    <property type="component" value="Unassembled WGS sequence"/>
</dbReference>
<dbReference type="EMBL" id="KV748677">
    <property type="protein sequence ID" value="OCL13741.1"/>
    <property type="molecule type" value="Genomic_DNA"/>
</dbReference>
<evidence type="ECO:0000313" key="3">
    <source>
        <dbReference type="Proteomes" id="UP000250140"/>
    </source>
</evidence>
<dbReference type="AlphaFoldDB" id="A0A8E2FAT0"/>
<feature type="region of interest" description="Disordered" evidence="1">
    <location>
        <begin position="152"/>
        <end position="177"/>
    </location>
</feature>
<reference evidence="2 3" key="1">
    <citation type="journal article" date="2016" name="Nat. Commun.">
        <title>Ectomycorrhizal ecology is imprinted in the genome of the dominant symbiotic fungus Cenococcum geophilum.</title>
        <authorList>
            <consortium name="DOE Joint Genome Institute"/>
            <person name="Peter M."/>
            <person name="Kohler A."/>
            <person name="Ohm R.A."/>
            <person name="Kuo A."/>
            <person name="Krutzmann J."/>
            <person name="Morin E."/>
            <person name="Arend M."/>
            <person name="Barry K.W."/>
            <person name="Binder M."/>
            <person name="Choi C."/>
            <person name="Clum A."/>
            <person name="Copeland A."/>
            <person name="Grisel N."/>
            <person name="Haridas S."/>
            <person name="Kipfer T."/>
            <person name="LaButti K."/>
            <person name="Lindquist E."/>
            <person name="Lipzen A."/>
            <person name="Maire R."/>
            <person name="Meier B."/>
            <person name="Mihaltcheva S."/>
            <person name="Molinier V."/>
            <person name="Murat C."/>
            <person name="Poggeler S."/>
            <person name="Quandt C.A."/>
            <person name="Sperisen C."/>
            <person name="Tritt A."/>
            <person name="Tisserant E."/>
            <person name="Crous P.W."/>
            <person name="Henrissat B."/>
            <person name="Nehls U."/>
            <person name="Egli S."/>
            <person name="Spatafora J.W."/>
            <person name="Grigoriev I.V."/>
            <person name="Martin F.M."/>
        </authorList>
    </citation>
    <scope>NUCLEOTIDE SEQUENCE [LARGE SCALE GENOMIC DNA]</scope>
    <source>
        <strain evidence="2 3">CBS 207.34</strain>
    </source>
</reference>
<evidence type="ECO:0000313" key="2">
    <source>
        <dbReference type="EMBL" id="OCL13741.1"/>
    </source>
</evidence>
<sequence>MTSALGGPVNPNSGESDNPDRGPPQSTNKPYMITSIIVHSYTAISPATPICLNCHPTKTSSRWRWSRLEKDSRLYEHCYQHEKRARRPKPFIPPISGRKRWEICERICNNYRTSHIVRWPLIRHRRLWFCSPCCYKAMHHISSSFMESAENLWRPRNPKNPSSSHQRNELSTVHMPP</sequence>
<accession>A0A8E2FAT0</accession>
<protein>
    <submittedName>
        <fullName evidence="2">Uncharacterized protein</fullName>
    </submittedName>
</protein>
<organism evidence="2 3">
    <name type="scientific">Glonium stellatum</name>
    <dbReference type="NCBI Taxonomy" id="574774"/>
    <lineage>
        <taxon>Eukaryota</taxon>
        <taxon>Fungi</taxon>
        <taxon>Dikarya</taxon>
        <taxon>Ascomycota</taxon>
        <taxon>Pezizomycotina</taxon>
        <taxon>Dothideomycetes</taxon>
        <taxon>Pleosporomycetidae</taxon>
        <taxon>Gloniales</taxon>
        <taxon>Gloniaceae</taxon>
        <taxon>Glonium</taxon>
    </lineage>
</organism>
<evidence type="ECO:0000256" key="1">
    <source>
        <dbReference type="SAM" id="MobiDB-lite"/>
    </source>
</evidence>
<keyword evidence="3" id="KW-1185">Reference proteome</keyword>
<feature type="region of interest" description="Disordered" evidence="1">
    <location>
        <begin position="1"/>
        <end position="29"/>
    </location>
</feature>
<proteinExistence type="predicted"/>
<name>A0A8E2FAT0_9PEZI</name>